<feature type="domain" description="Major facilitator superfamily (MFS) profile" evidence="2">
    <location>
        <begin position="1"/>
        <end position="90"/>
    </location>
</feature>
<protein>
    <recommendedName>
        <fullName evidence="2">Major facilitator superfamily (MFS) profile domain-containing protein</fullName>
    </recommendedName>
</protein>
<dbReference type="PROSITE" id="PS50850">
    <property type="entry name" value="MFS"/>
    <property type="match status" value="1"/>
</dbReference>
<dbReference type="GO" id="GO:0022857">
    <property type="term" value="F:transmembrane transporter activity"/>
    <property type="evidence" value="ECO:0007669"/>
    <property type="project" value="InterPro"/>
</dbReference>
<evidence type="ECO:0000313" key="3">
    <source>
        <dbReference type="EMBL" id="OBI82877.1"/>
    </source>
</evidence>
<feature type="transmembrane region" description="Helical" evidence="1">
    <location>
        <begin position="38"/>
        <end position="57"/>
    </location>
</feature>
<accession>A0A1A3C953</accession>
<evidence type="ECO:0000259" key="2">
    <source>
        <dbReference type="PROSITE" id="PS50850"/>
    </source>
</evidence>
<evidence type="ECO:0000313" key="4">
    <source>
        <dbReference type="Proteomes" id="UP000093795"/>
    </source>
</evidence>
<keyword evidence="1" id="KW-0472">Membrane</keyword>
<gene>
    <name evidence="3" type="ORF">A9X01_21855</name>
</gene>
<dbReference type="EMBL" id="LZKQ01000159">
    <property type="protein sequence ID" value="OBI82877.1"/>
    <property type="molecule type" value="Genomic_DNA"/>
</dbReference>
<sequence length="90" mass="9466">MRTETVIGAIGGLIAGYVFWLAAITIGDDVTTVSKWSVAVLVLSVALAVGAVTGGLLMRWRRKYGWSAFAFGLPIAPVALTLAVLANLYL</sequence>
<dbReference type="STRING" id="1790.A5645_21315"/>
<feature type="transmembrane region" description="Helical" evidence="1">
    <location>
        <begin position="7"/>
        <end position="26"/>
    </location>
</feature>
<comment type="caution">
    <text evidence="3">The sequence shown here is derived from an EMBL/GenBank/DDBJ whole genome shotgun (WGS) entry which is preliminary data.</text>
</comment>
<dbReference type="eggNOG" id="ENOG503087K">
    <property type="taxonomic scope" value="Bacteria"/>
</dbReference>
<dbReference type="InterPro" id="IPR020846">
    <property type="entry name" value="MFS_dom"/>
</dbReference>
<feature type="transmembrane region" description="Helical" evidence="1">
    <location>
        <begin position="69"/>
        <end position="89"/>
    </location>
</feature>
<reference evidence="3 4" key="1">
    <citation type="submission" date="2016-06" db="EMBL/GenBank/DDBJ databases">
        <authorList>
            <person name="Kjaerup R.B."/>
            <person name="Dalgaard T.S."/>
            <person name="Juul-Madsen H.R."/>
        </authorList>
    </citation>
    <scope>NUCLEOTIDE SEQUENCE [LARGE SCALE GENOMIC DNA]</scope>
    <source>
        <strain evidence="3 4">1081914.2</strain>
    </source>
</reference>
<keyword evidence="1" id="KW-1133">Transmembrane helix</keyword>
<name>A0A1A3C953_MYCAS</name>
<keyword evidence="1" id="KW-0812">Transmembrane</keyword>
<dbReference type="AlphaFoldDB" id="A0A1A3C953"/>
<evidence type="ECO:0000256" key="1">
    <source>
        <dbReference type="SAM" id="Phobius"/>
    </source>
</evidence>
<organism evidence="3 4">
    <name type="scientific">Mycobacterium asiaticum</name>
    <dbReference type="NCBI Taxonomy" id="1790"/>
    <lineage>
        <taxon>Bacteria</taxon>
        <taxon>Bacillati</taxon>
        <taxon>Actinomycetota</taxon>
        <taxon>Actinomycetes</taxon>
        <taxon>Mycobacteriales</taxon>
        <taxon>Mycobacteriaceae</taxon>
        <taxon>Mycobacterium</taxon>
    </lineage>
</organism>
<dbReference type="OrthoDB" id="4735629at2"/>
<dbReference type="Proteomes" id="UP000093795">
    <property type="component" value="Unassembled WGS sequence"/>
</dbReference>
<proteinExistence type="predicted"/>
<dbReference type="RefSeq" id="WP_065121409.1">
    <property type="nucleotide sequence ID" value="NZ_LZKQ01000159.1"/>
</dbReference>